<dbReference type="PANTHER" id="PTHR11102:SF160">
    <property type="entry name" value="ERAD-ASSOCIATED E3 UBIQUITIN-PROTEIN LIGASE COMPONENT HRD3"/>
    <property type="match status" value="1"/>
</dbReference>
<feature type="chain" id="PRO_5019477393" evidence="1">
    <location>
        <begin position="34"/>
        <end position="425"/>
    </location>
</feature>
<keyword evidence="1" id="KW-0732">Signal</keyword>
<dbReference type="RefSeq" id="WP_127748578.1">
    <property type="nucleotide sequence ID" value="NZ_CP033219.1"/>
</dbReference>
<dbReference type="Proteomes" id="UP000283063">
    <property type="component" value="Chromosome"/>
</dbReference>
<dbReference type="EMBL" id="CP033219">
    <property type="protein sequence ID" value="AZV78020.1"/>
    <property type="molecule type" value="Genomic_DNA"/>
</dbReference>
<evidence type="ECO:0000313" key="2">
    <source>
        <dbReference type="EMBL" id="AZV78020.1"/>
    </source>
</evidence>
<organism evidence="2 3">
    <name type="scientific">Parasedimentitalea marina</name>
    <dbReference type="NCBI Taxonomy" id="2483033"/>
    <lineage>
        <taxon>Bacteria</taxon>
        <taxon>Pseudomonadati</taxon>
        <taxon>Pseudomonadota</taxon>
        <taxon>Alphaproteobacteria</taxon>
        <taxon>Rhodobacterales</taxon>
        <taxon>Paracoccaceae</taxon>
        <taxon>Parasedimentitalea</taxon>
    </lineage>
</organism>
<dbReference type="SUPFAM" id="SSF81901">
    <property type="entry name" value="HCP-like"/>
    <property type="match status" value="2"/>
</dbReference>
<proteinExistence type="predicted"/>
<evidence type="ECO:0000256" key="1">
    <source>
        <dbReference type="SAM" id="SignalP"/>
    </source>
</evidence>
<dbReference type="InterPro" id="IPR006597">
    <property type="entry name" value="Sel1-like"/>
</dbReference>
<dbReference type="OrthoDB" id="7849603at2"/>
<dbReference type="SMART" id="SM00671">
    <property type="entry name" value="SEL1"/>
    <property type="match status" value="3"/>
</dbReference>
<dbReference type="Gene3D" id="1.25.40.10">
    <property type="entry name" value="Tetratricopeptide repeat domain"/>
    <property type="match status" value="1"/>
</dbReference>
<reference evidence="2 3" key="1">
    <citation type="submission" date="2018-10" db="EMBL/GenBank/DDBJ databases">
        <title>Parasedimentitalea marina sp. nov., a psychrophilic bacterium isolated from deep seawater of the New Britain Trench.</title>
        <authorList>
            <person name="Cao J."/>
        </authorList>
    </citation>
    <scope>NUCLEOTIDE SEQUENCE [LARGE SCALE GENOMIC DNA]</scope>
    <source>
        <strain evidence="2 3">W43</strain>
    </source>
</reference>
<dbReference type="AlphaFoldDB" id="A0A3T0N1X5"/>
<sequence>MIHSTAPISFSFRDTVFFFLTALALIAAPSALALTPETGEVTSAGNPEHGAQLRNTTLGVTETHDMVTLAEDYLWGLSDKDVDIEKARQLLEQAAELGNLEAHRILGEQLLRGTKFAKDRSSGLALLEKAAQSGSARSQVSLGDFLLTGTHVPRNKARALELFEAAAALGDGAGLELYGKDLMWNRLGSHRAETYLLRAAELGRNTAWTTLAEGAMYGYLGKRSRAKFANYAQKAMDSGQPEIAVLEAHRRLWGISMRASGPEAIAVLERAVETDNEVALKFLISLVRDGNRWNVHRDRAQARTYLQENTDLLTRAEIAQYEMSFDVSKARGTHQFENLAEIYFANPEWKSAWFGRELFAANPNFAMYLLQSQMKKDGEYFGSLNGFATPDTLHAIWRQCRNLGYARNCGDIVLKSNVVGALLAR</sequence>
<accession>A0A3T0N1X5</accession>
<protein>
    <submittedName>
        <fullName evidence="2">Sel1 repeat family protein</fullName>
    </submittedName>
</protein>
<dbReference type="Pfam" id="PF08238">
    <property type="entry name" value="Sel1"/>
    <property type="match status" value="3"/>
</dbReference>
<gene>
    <name evidence="2" type="ORF">EBB79_09025</name>
</gene>
<keyword evidence="3" id="KW-1185">Reference proteome</keyword>
<feature type="signal peptide" evidence="1">
    <location>
        <begin position="1"/>
        <end position="33"/>
    </location>
</feature>
<name>A0A3T0N1X5_9RHOB</name>
<dbReference type="PANTHER" id="PTHR11102">
    <property type="entry name" value="SEL-1-LIKE PROTEIN"/>
    <property type="match status" value="1"/>
</dbReference>
<dbReference type="InterPro" id="IPR011990">
    <property type="entry name" value="TPR-like_helical_dom_sf"/>
</dbReference>
<dbReference type="KEGG" id="sedi:EBB79_09025"/>
<evidence type="ECO:0000313" key="3">
    <source>
        <dbReference type="Proteomes" id="UP000283063"/>
    </source>
</evidence>
<dbReference type="InterPro" id="IPR050767">
    <property type="entry name" value="Sel1_AlgK"/>
</dbReference>